<keyword evidence="2" id="KW-1185">Reference proteome</keyword>
<reference evidence="1 2" key="1">
    <citation type="submission" date="2022-05" db="EMBL/GenBank/DDBJ databases">
        <authorList>
            <consortium name="Genoscope - CEA"/>
            <person name="William W."/>
        </authorList>
    </citation>
    <scope>NUCLEOTIDE SEQUENCE [LARGE SCALE GENOMIC DNA]</scope>
</reference>
<gene>
    <name evidence="1" type="ORF">PEVE_00015972</name>
</gene>
<feature type="non-terminal residue" evidence="1">
    <location>
        <position position="101"/>
    </location>
</feature>
<comment type="caution">
    <text evidence="1">The sequence shown here is derived from an EMBL/GenBank/DDBJ whole genome shotgun (WGS) entry which is preliminary data.</text>
</comment>
<evidence type="ECO:0000313" key="2">
    <source>
        <dbReference type="Proteomes" id="UP001159427"/>
    </source>
</evidence>
<name>A0ABN8S0E7_9CNID</name>
<organism evidence="1 2">
    <name type="scientific">Porites evermanni</name>
    <dbReference type="NCBI Taxonomy" id="104178"/>
    <lineage>
        <taxon>Eukaryota</taxon>
        <taxon>Metazoa</taxon>
        <taxon>Cnidaria</taxon>
        <taxon>Anthozoa</taxon>
        <taxon>Hexacorallia</taxon>
        <taxon>Scleractinia</taxon>
        <taxon>Fungiina</taxon>
        <taxon>Poritidae</taxon>
        <taxon>Porites</taxon>
    </lineage>
</organism>
<dbReference type="Proteomes" id="UP001159427">
    <property type="component" value="Unassembled WGS sequence"/>
</dbReference>
<proteinExistence type="predicted"/>
<dbReference type="EMBL" id="CALNXI010002240">
    <property type="protein sequence ID" value="CAH3185182.1"/>
    <property type="molecule type" value="Genomic_DNA"/>
</dbReference>
<protein>
    <submittedName>
        <fullName evidence="1">Uncharacterized protein</fullName>
    </submittedName>
</protein>
<accession>A0ABN8S0E7</accession>
<sequence>MKELVEKYRPARQRTVWEETTKYKAGALPPAVYSKEQDCDRVDLMEGLGNDLNTEEPIDFTMDEEEKEEDLFVHATCEGGDAPQVTFVDDCLLVVAVAEAR</sequence>
<evidence type="ECO:0000313" key="1">
    <source>
        <dbReference type="EMBL" id="CAH3185182.1"/>
    </source>
</evidence>